<keyword evidence="2" id="KW-0597">Phosphoprotein</keyword>
<feature type="compositionally biased region" description="Basic and acidic residues" evidence="7">
    <location>
        <begin position="461"/>
        <end position="475"/>
    </location>
</feature>
<evidence type="ECO:0000256" key="1">
    <source>
        <dbReference type="ARBA" id="ARBA00004123"/>
    </source>
</evidence>
<name>A0AAD4KT87_9EURO</name>
<feature type="compositionally biased region" description="Basic and acidic residues" evidence="7">
    <location>
        <begin position="1132"/>
        <end position="1152"/>
    </location>
</feature>
<dbReference type="SUPFAM" id="SSF50978">
    <property type="entry name" value="WD40 repeat-like"/>
    <property type="match status" value="1"/>
</dbReference>
<dbReference type="FunFam" id="2.130.10.10:FF:000577">
    <property type="entry name" value="WD domain G-beta repeat protein"/>
    <property type="match status" value="1"/>
</dbReference>
<dbReference type="PANTHER" id="PTHR15528">
    <property type="entry name" value="PEROXISOME PROLIFERATOR ACTIVATED RECEPTOR GAMMA COACTIVATOR 1 PGC-1 -RELATED"/>
    <property type="match status" value="1"/>
</dbReference>
<feature type="region of interest" description="Disordered" evidence="7">
    <location>
        <begin position="695"/>
        <end position="715"/>
    </location>
</feature>
<dbReference type="GO" id="GO:0045944">
    <property type="term" value="P:positive regulation of transcription by RNA polymerase II"/>
    <property type="evidence" value="ECO:0007669"/>
    <property type="project" value="TreeGrafter"/>
</dbReference>
<dbReference type="GeneID" id="70244444"/>
<feature type="region of interest" description="Disordered" evidence="7">
    <location>
        <begin position="735"/>
        <end position="757"/>
    </location>
</feature>
<comment type="subcellular location">
    <subcellularLocation>
        <location evidence="1">Nucleus</location>
    </subcellularLocation>
</comment>
<dbReference type="PANTHER" id="PTHR15528:SF11">
    <property type="entry name" value="FI18188P1"/>
    <property type="match status" value="1"/>
</dbReference>
<dbReference type="Pfam" id="PF23774">
    <property type="entry name" value="TPR_GEMI5"/>
    <property type="match status" value="1"/>
</dbReference>
<dbReference type="Gene3D" id="2.130.10.10">
    <property type="entry name" value="YVTN repeat-like/Quinoprotein amine dehydrogenase"/>
    <property type="match status" value="1"/>
</dbReference>
<evidence type="ECO:0000313" key="10">
    <source>
        <dbReference type="Proteomes" id="UP001201262"/>
    </source>
</evidence>
<gene>
    <name evidence="9" type="ORF">BGW36DRAFT_360256</name>
</gene>
<feature type="region of interest" description="Disordered" evidence="7">
    <location>
        <begin position="1497"/>
        <end position="1568"/>
    </location>
</feature>
<feature type="region of interest" description="Disordered" evidence="7">
    <location>
        <begin position="986"/>
        <end position="1231"/>
    </location>
</feature>
<feature type="compositionally biased region" description="Basic residues" evidence="7">
    <location>
        <begin position="1401"/>
        <end position="1414"/>
    </location>
</feature>
<sequence length="1568" mass="171424">MADLSWHRSVASSSQSTAPVTPLESTWDSEFLPCASTASLFLFSQGSVILCLHHDTLAIERRFSLHQERIAFICVDNVSERGAGRLVVSYDYAQTAIVWDLFTGSEISRFASFEPLRVAAWMRNGNVAFGNGKGEVILFEPSTSEHISARTIFDPITSLAPGSDCRTYAIGYQNGSILIATLHPTFTILHTLTTARGPSPIVCVAWHASSSKQKSDMLATQTLDGDLRVWSVAKAPSTESPRVIRPIKRTEPYSSGPKWIAWSKNGKIVQYSDRETWVWDVRTKNVTYVTIPTIEDVLGMANYGPTATLFTLGPNDTVQQYDLDNPAMVANVRHLPLDQSAAIEDPKLRPNSPAYFDRGGAIHSAHGFRGPEVSIHEIATQQRANMTSPMSVRSHTNSISSRASSGRVRPFSPPVKSTYSGTTFSMTSPLGRQPSQTGTSIAYGSSASVVSSVRSRGGSRLKNEVSRSPTDKPLEDLFPFTRARLNDVPYNQHAPPLDESRLTPEDLRRQMLRVVFGWEGDIEELIHDELSRHAPNSQNAIFLSRWLGEHDPTQIMAMLSNGPVSSSAWMFLALSQMGGQEQSNKVGQSFVQRLLEVGDIHASATILLALGDKNDAIEVYVSRNYFMEAILMTCLLLPGDWQRQSYLVRRWGEHVVSNSQQQLAIRCFMCTGAEPSEPWRSPTAPTAPYRDIRVTSPVSEPQPQPADQSRPDQANRMTVKNSALKLITSFGPQANQFKFPGLKSDDRTPTNAPGITPIAESAVGESALSPGGLGAYRLNNIRNINNAMSSRTGTPSITHRRQRLPSIGETPVDVQPPSFPQRSLARSGDSSSGKERASDSNAEDEGAAKDSGVSTLLLSSARYEPGETSHGPSPQTAVQAAPNKFHGIKGLPSPAAGVFETLKEYSLTRNGSRDRKPEGLHIQWPPIDTSESETGGYPSYSENTDGDGKSPASVFHGLRATKSPLVSGRSIDQYISSLDEANYYAKQFRRPQAKPAGHGDTSGSEHKHKSRNPSVESRGRPNTRYIAPAKRSPSSPVPMSPEEFAKYNASVESLGTDRAKPRSRSHTKGRSRARDSSTTENRQRSTSRGVDKKNKARSRNSSRRRHSRGRSSDRNRSVLQSPSSPLPMSPSEELRGFEESLRFVTSDRERLQRSQPRSSSRRADRGTSTRRDASPDKRRPRARSSSRQAPGAQPTSELTPQLTPQHPPAELVEEPQKQGSGNESSILSADERVRRELAAAELEARRLSLARRPSAPNIPRPGDFKANSNTTSMGGKAPESPPSSGGSFGRRMRSQSNASKRSPEIPNGSDSSSSSHGRTGPLGLPATPKAMRHPKYSDGYLEEEVPAVPGIPLTLPNTVYQSEAASISRSMSVPAIEFQNPAPVDIPHHPRYIPGLPRSRSTSRTRGPRGHRRENSREIGSVSYGSPPLPVNVENEIIIDNTKVSPPILPELQHLTTPPPPPPVPSSSGSRLKDPASIGNVMDNSRAGHEILRPVTTGADTQHSRRISTDHRRGRSINESFATKIRNFTGRMRSNSRGPSVRSPPTESSEKTAVSPYESIPMPIENAF</sequence>
<dbReference type="InterPro" id="IPR034605">
    <property type="entry name" value="PGC-1"/>
</dbReference>
<comment type="caution">
    <text evidence="9">The sequence shown here is derived from an EMBL/GenBank/DDBJ whole genome shotgun (WGS) entry which is preliminary data.</text>
</comment>
<feature type="compositionally biased region" description="Polar residues" evidence="7">
    <location>
        <begin position="384"/>
        <end position="404"/>
    </location>
</feature>
<reference evidence="9" key="1">
    <citation type="submission" date="2021-12" db="EMBL/GenBank/DDBJ databases">
        <title>Convergent genome expansion in fungi linked to evolution of root-endophyte symbiosis.</title>
        <authorList>
            <consortium name="DOE Joint Genome Institute"/>
            <person name="Ke Y.-H."/>
            <person name="Bonito G."/>
            <person name="Liao H.-L."/>
            <person name="Looney B."/>
            <person name="Rojas-Flechas A."/>
            <person name="Nash J."/>
            <person name="Hameed K."/>
            <person name="Schadt C."/>
            <person name="Martin F."/>
            <person name="Crous P.W."/>
            <person name="Miettinen O."/>
            <person name="Magnuson J.K."/>
            <person name="Labbe J."/>
            <person name="Jacobson D."/>
            <person name="Doktycz M.J."/>
            <person name="Veneault-Fourrey C."/>
            <person name="Kuo A."/>
            <person name="Mondo S."/>
            <person name="Calhoun S."/>
            <person name="Riley R."/>
            <person name="Ohm R."/>
            <person name="LaButti K."/>
            <person name="Andreopoulos B."/>
            <person name="Pangilinan J."/>
            <person name="Nolan M."/>
            <person name="Tritt A."/>
            <person name="Clum A."/>
            <person name="Lipzen A."/>
            <person name="Daum C."/>
            <person name="Barry K."/>
            <person name="Grigoriev I.V."/>
            <person name="Vilgalys R."/>
        </authorList>
    </citation>
    <scope>NUCLEOTIDE SEQUENCE</scope>
    <source>
        <strain evidence="9">PMI_201</strain>
    </source>
</reference>
<dbReference type="InterPro" id="IPR036322">
    <property type="entry name" value="WD40_repeat_dom_sf"/>
</dbReference>
<evidence type="ECO:0000256" key="3">
    <source>
        <dbReference type="ARBA" id="ARBA00022884"/>
    </source>
</evidence>
<feature type="compositionally biased region" description="Polar residues" evidence="7">
    <location>
        <begin position="1532"/>
        <end position="1547"/>
    </location>
</feature>
<dbReference type="InterPro" id="IPR015943">
    <property type="entry name" value="WD40/YVTN_repeat-like_dom_sf"/>
</dbReference>
<feature type="compositionally biased region" description="Basic residues" evidence="7">
    <location>
        <begin position="1061"/>
        <end position="1071"/>
    </location>
</feature>
<feature type="compositionally biased region" description="Polar residues" evidence="7">
    <location>
        <begin position="696"/>
        <end position="715"/>
    </location>
</feature>
<evidence type="ECO:0000256" key="4">
    <source>
        <dbReference type="ARBA" id="ARBA00023015"/>
    </source>
</evidence>
<keyword evidence="3" id="KW-0694">RNA-binding</keyword>
<feature type="compositionally biased region" description="Polar residues" evidence="7">
    <location>
        <begin position="1217"/>
        <end position="1227"/>
    </location>
</feature>
<evidence type="ECO:0000259" key="8">
    <source>
        <dbReference type="Pfam" id="PF23774"/>
    </source>
</evidence>
<keyword evidence="4" id="KW-0805">Transcription regulation</keyword>
<keyword evidence="10" id="KW-1185">Reference proteome</keyword>
<feature type="compositionally biased region" description="Polar residues" evidence="7">
    <location>
        <begin position="1193"/>
        <end position="1204"/>
    </location>
</feature>
<evidence type="ECO:0000256" key="6">
    <source>
        <dbReference type="ARBA" id="ARBA00023242"/>
    </source>
</evidence>
<keyword evidence="6" id="KW-0539">Nucleus</keyword>
<feature type="compositionally biased region" description="Basic and acidic residues" evidence="7">
    <location>
        <begin position="1161"/>
        <end position="1177"/>
    </location>
</feature>
<feature type="domain" description="Gem-associated protein 5 TPR" evidence="8">
    <location>
        <begin position="516"/>
        <end position="672"/>
    </location>
</feature>
<feature type="region of interest" description="Disordered" evidence="7">
    <location>
        <begin position="909"/>
        <end position="969"/>
    </location>
</feature>
<feature type="region of interest" description="Disordered" evidence="7">
    <location>
        <begin position="1246"/>
        <end position="1338"/>
    </location>
</feature>
<keyword evidence="5" id="KW-0804">Transcription</keyword>
<feature type="region of interest" description="Disordered" evidence="7">
    <location>
        <begin position="384"/>
        <end position="475"/>
    </location>
</feature>
<dbReference type="Proteomes" id="UP001201262">
    <property type="component" value="Unassembled WGS sequence"/>
</dbReference>
<feature type="compositionally biased region" description="Low complexity" evidence="7">
    <location>
        <begin position="444"/>
        <end position="460"/>
    </location>
</feature>
<evidence type="ECO:0000256" key="5">
    <source>
        <dbReference type="ARBA" id="ARBA00023163"/>
    </source>
</evidence>
<dbReference type="InterPro" id="IPR056421">
    <property type="entry name" value="TPR_GEMI5"/>
</dbReference>
<accession>A0AAD4KT87</accession>
<proteinExistence type="predicted"/>
<evidence type="ECO:0000256" key="2">
    <source>
        <dbReference type="ARBA" id="ARBA00022553"/>
    </source>
</evidence>
<feature type="region of interest" description="Disordered" evidence="7">
    <location>
        <begin position="1382"/>
        <end position="1427"/>
    </location>
</feature>
<feature type="compositionally biased region" description="Polar residues" evidence="7">
    <location>
        <begin position="415"/>
        <end position="443"/>
    </location>
</feature>
<dbReference type="EMBL" id="JAJTJA010000007">
    <property type="protein sequence ID" value="KAH8696420.1"/>
    <property type="molecule type" value="Genomic_DNA"/>
</dbReference>
<feature type="region of interest" description="Disordered" evidence="7">
    <location>
        <begin position="1449"/>
        <end position="1476"/>
    </location>
</feature>
<feature type="compositionally biased region" description="Basic and acidic residues" evidence="7">
    <location>
        <begin position="1072"/>
        <end position="1093"/>
    </location>
</feature>
<organism evidence="9 10">
    <name type="scientific">Talaromyces proteolyticus</name>
    <dbReference type="NCBI Taxonomy" id="1131652"/>
    <lineage>
        <taxon>Eukaryota</taxon>
        <taxon>Fungi</taxon>
        <taxon>Dikarya</taxon>
        <taxon>Ascomycota</taxon>
        <taxon>Pezizomycotina</taxon>
        <taxon>Eurotiomycetes</taxon>
        <taxon>Eurotiomycetidae</taxon>
        <taxon>Eurotiales</taxon>
        <taxon>Trichocomaceae</taxon>
        <taxon>Talaromyces</taxon>
        <taxon>Talaromyces sect. Bacilispori</taxon>
    </lineage>
</organism>
<dbReference type="GO" id="GO:0003723">
    <property type="term" value="F:RNA binding"/>
    <property type="evidence" value="ECO:0007669"/>
    <property type="project" value="UniProtKB-KW"/>
</dbReference>
<dbReference type="RefSeq" id="XP_046071357.1">
    <property type="nucleotide sequence ID" value="XM_046214157.1"/>
</dbReference>
<protein>
    <submittedName>
        <fullName evidence="9">WD domain, G-beta repeat protein</fullName>
    </submittedName>
</protein>
<dbReference type="GO" id="GO:0005634">
    <property type="term" value="C:nucleus"/>
    <property type="evidence" value="ECO:0007669"/>
    <property type="project" value="UniProtKB-SubCell"/>
</dbReference>
<evidence type="ECO:0000256" key="7">
    <source>
        <dbReference type="SAM" id="MobiDB-lite"/>
    </source>
</evidence>
<feature type="region of interest" description="Disordered" evidence="7">
    <location>
        <begin position="805"/>
        <end position="852"/>
    </location>
</feature>
<feature type="compositionally biased region" description="Basic residues" evidence="7">
    <location>
        <begin position="1094"/>
        <end position="1109"/>
    </location>
</feature>
<evidence type="ECO:0000313" key="9">
    <source>
        <dbReference type="EMBL" id="KAH8696420.1"/>
    </source>
</evidence>
<feature type="compositionally biased region" description="Low complexity" evidence="7">
    <location>
        <begin position="1274"/>
        <end position="1285"/>
    </location>
</feature>
<dbReference type="GO" id="GO:0003712">
    <property type="term" value="F:transcription coregulator activity"/>
    <property type="evidence" value="ECO:0007669"/>
    <property type="project" value="InterPro"/>
</dbReference>